<keyword evidence="3" id="KW-1185">Reference proteome</keyword>
<sequence>MYLFVFLLSNFFLLAVSQLDINEKNESSKQECPIFDPLRISPLDKQADYNDVMKDLSHVPNLTEQWLEHKKAIADPSLKNIKASLLVVLLHKLKSQHEHVFAKDSMQVLKPWAIEALNKLMSSNNNQPEKPVDLKKCQIFHGSWEIMSASEKKDQDVGTKLAEMGPCLKLVLEKGDNLSNLGMSQEDTNILNQAKQMEKVDNSNGRLKRSPSNDDLIDHLNGLSRRILKAAKSNRSRSVFVGGDCCSEADIIFIVILVVVVVVIGVGWITCMCKRSRNN</sequence>
<evidence type="ECO:0000313" key="3">
    <source>
        <dbReference type="Proteomes" id="UP000887574"/>
    </source>
</evidence>
<dbReference type="Proteomes" id="UP000887574">
    <property type="component" value="Unplaced"/>
</dbReference>
<dbReference type="AlphaFoldDB" id="A0A915D4D6"/>
<reference evidence="4" key="1">
    <citation type="submission" date="2022-11" db="UniProtKB">
        <authorList>
            <consortium name="WormBaseParasite"/>
        </authorList>
    </citation>
    <scope>IDENTIFICATION</scope>
</reference>
<proteinExistence type="predicted"/>
<keyword evidence="1" id="KW-0812">Transmembrane</keyword>
<keyword evidence="2" id="KW-0732">Signal</keyword>
<evidence type="ECO:0000256" key="2">
    <source>
        <dbReference type="SAM" id="SignalP"/>
    </source>
</evidence>
<feature type="chain" id="PRO_5037571096" evidence="2">
    <location>
        <begin position="19"/>
        <end position="279"/>
    </location>
</feature>
<keyword evidence="1" id="KW-1133">Transmembrane helix</keyword>
<name>A0A915D4D6_9BILA</name>
<accession>A0A915D4D6</accession>
<feature type="transmembrane region" description="Helical" evidence="1">
    <location>
        <begin position="251"/>
        <end position="271"/>
    </location>
</feature>
<protein>
    <submittedName>
        <fullName evidence="4">Uncharacterized protein</fullName>
    </submittedName>
</protein>
<organism evidence="3 4">
    <name type="scientific">Ditylenchus dipsaci</name>
    <dbReference type="NCBI Taxonomy" id="166011"/>
    <lineage>
        <taxon>Eukaryota</taxon>
        <taxon>Metazoa</taxon>
        <taxon>Ecdysozoa</taxon>
        <taxon>Nematoda</taxon>
        <taxon>Chromadorea</taxon>
        <taxon>Rhabditida</taxon>
        <taxon>Tylenchina</taxon>
        <taxon>Tylenchomorpha</taxon>
        <taxon>Sphaerularioidea</taxon>
        <taxon>Anguinidae</taxon>
        <taxon>Anguininae</taxon>
        <taxon>Ditylenchus</taxon>
    </lineage>
</organism>
<keyword evidence="1" id="KW-0472">Membrane</keyword>
<evidence type="ECO:0000313" key="4">
    <source>
        <dbReference type="WBParaSite" id="jg15257"/>
    </source>
</evidence>
<feature type="signal peptide" evidence="2">
    <location>
        <begin position="1"/>
        <end position="18"/>
    </location>
</feature>
<dbReference type="WBParaSite" id="jg15257">
    <property type="protein sequence ID" value="jg15257"/>
    <property type="gene ID" value="jg15257"/>
</dbReference>
<evidence type="ECO:0000256" key="1">
    <source>
        <dbReference type="SAM" id="Phobius"/>
    </source>
</evidence>